<dbReference type="AlphaFoldDB" id="D8R7L3"/>
<dbReference type="EMBL" id="GL377573">
    <property type="protein sequence ID" value="EFJ31548.1"/>
    <property type="molecule type" value="Genomic_DNA"/>
</dbReference>
<dbReference type="InParanoid" id="D8R7L3"/>
<dbReference type="KEGG" id="smo:SELMODRAFT_408225"/>
<dbReference type="Proteomes" id="UP000001514">
    <property type="component" value="Unassembled WGS sequence"/>
</dbReference>
<organism evidence="2">
    <name type="scientific">Selaginella moellendorffii</name>
    <name type="common">Spikemoss</name>
    <dbReference type="NCBI Taxonomy" id="88036"/>
    <lineage>
        <taxon>Eukaryota</taxon>
        <taxon>Viridiplantae</taxon>
        <taxon>Streptophyta</taxon>
        <taxon>Embryophyta</taxon>
        <taxon>Tracheophyta</taxon>
        <taxon>Lycopodiopsida</taxon>
        <taxon>Selaginellales</taxon>
        <taxon>Selaginellaceae</taxon>
        <taxon>Selaginella</taxon>
    </lineage>
</organism>
<proteinExistence type="predicted"/>
<reference evidence="1 2" key="1">
    <citation type="journal article" date="2011" name="Science">
        <title>The Selaginella genome identifies genetic changes associated with the evolution of vascular plants.</title>
        <authorList>
            <person name="Banks J.A."/>
            <person name="Nishiyama T."/>
            <person name="Hasebe M."/>
            <person name="Bowman J.L."/>
            <person name="Gribskov M."/>
            <person name="dePamphilis C."/>
            <person name="Albert V.A."/>
            <person name="Aono N."/>
            <person name="Aoyama T."/>
            <person name="Ambrose B.A."/>
            <person name="Ashton N.W."/>
            <person name="Axtell M.J."/>
            <person name="Barker E."/>
            <person name="Barker M.S."/>
            <person name="Bennetzen J.L."/>
            <person name="Bonawitz N.D."/>
            <person name="Chapple C."/>
            <person name="Cheng C."/>
            <person name="Correa L.G."/>
            <person name="Dacre M."/>
            <person name="DeBarry J."/>
            <person name="Dreyer I."/>
            <person name="Elias M."/>
            <person name="Engstrom E.M."/>
            <person name="Estelle M."/>
            <person name="Feng L."/>
            <person name="Finet C."/>
            <person name="Floyd S.K."/>
            <person name="Frommer W.B."/>
            <person name="Fujita T."/>
            <person name="Gramzow L."/>
            <person name="Gutensohn M."/>
            <person name="Harholt J."/>
            <person name="Hattori M."/>
            <person name="Heyl A."/>
            <person name="Hirai T."/>
            <person name="Hiwatashi Y."/>
            <person name="Ishikawa M."/>
            <person name="Iwata M."/>
            <person name="Karol K.G."/>
            <person name="Koehler B."/>
            <person name="Kolukisaoglu U."/>
            <person name="Kubo M."/>
            <person name="Kurata T."/>
            <person name="Lalonde S."/>
            <person name="Li K."/>
            <person name="Li Y."/>
            <person name="Litt A."/>
            <person name="Lyons E."/>
            <person name="Manning G."/>
            <person name="Maruyama T."/>
            <person name="Michael T.P."/>
            <person name="Mikami K."/>
            <person name="Miyazaki S."/>
            <person name="Morinaga S."/>
            <person name="Murata T."/>
            <person name="Mueller-Roeber B."/>
            <person name="Nelson D.R."/>
            <person name="Obara M."/>
            <person name="Oguri Y."/>
            <person name="Olmstead R.G."/>
            <person name="Onodera N."/>
            <person name="Petersen B.L."/>
            <person name="Pils B."/>
            <person name="Prigge M."/>
            <person name="Rensing S.A."/>
            <person name="Riano-Pachon D.M."/>
            <person name="Roberts A.W."/>
            <person name="Sato Y."/>
            <person name="Scheller H.V."/>
            <person name="Schulz B."/>
            <person name="Schulz C."/>
            <person name="Shakirov E.V."/>
            <person name="Shibagaki N."/>
            <person name="Shinohara N."/>
            <person name="Shippen D.E."/>
            <person name="Soerensen I."/>
            <person name="Sotooka R."/>
            <person name="Sugimoto N."/>
            <person name="Sugita M."/>
            <person name="Sumikawa N."/>
            <person name="Tanurdzic M."/>
            <person name="Theissen G."/>
            <person name="Ulvskov P."/>
            <person name="Wakazuki S."/>
            <person name="Weng J.K."/>
            <person name="Willats W.W."/>
            <person name="Wipf D."/>
            <person name="Wolf P.G."/>
            <person name="Yang L."/>
            <person name="Zimmer A.D."/>
            <person name="Zhu Q."/>
            <person name="Mitros T."/>
            <person name="Hellsten U."/>
            <person name="Loque D."/>
            <person name="Otillar R."/>
            <person name="Salamov A."/>
            <person name="Schmutz J."/>
            <person name="Shapiro H."/>
            <person name="Lindquist E."/>
            <person name="Lucas S."/>
            <person name="Rokhsar D."/>
            <person name="Grigoriev I.V."/>
        </authorList>
    </citation>
    <scope>NUCLEOTIDE SEQUENCE [LARGE SCALE GENOMIC DNA]</scope>
</reference>
<name>D8R7L3_SELML</name>
<evidence type="ECO:0000313" key="2">
    <source>
        <dbReference type="Proteomes" id="UP000001514"/>
    </source>
</evidence>
<gene>
    <name evidence="1" type="ORF">SELMODRAFT_408225</name>
</gene>
<sequence length="153" mass="17798">MESLPFNGVAPMECFLSLDINAVPSNKGLQAVLDSEVEAKDDKPGSRGLRGLRRIRLSWAWEHSGILWTRTWLILCWRTLQRWIHASRVKGCRRRVSKAISKLTTNQNILYQERELLQLTDDPCIKVVFYGMSCTKCKHINHSAERSMHWLKY</sequence>
<evidence type="ECO:0000313" key="1">
    <source>
        <dbReference type="EMBL" id="EFJ31548.1"/>
    </source>
</evidence>
<protein>
    <submittedName>
        <fullName evidence="1">Uncharacterized protein</fullName>
    </submittedName>
</protein>
<dbReference type="Gramene" id="EFJ31548">
    <property type="protein sequence ID" value="EFJ31548"/>
    <property type="gene ID" value="SELMODRAFT_408225"/>
</dbReference>
<keyword evidence="2" id="KW-1185">Reference proteome</keyword>
<accession>D8R7L3</accession>
<dbReference type="HOGENOM" id="CLU_1716378_0_0_1"/>